<dbReference type="PANTHER" id="PTHR43539:SF78">
    <property type="entry name" value="FLAVIN-CONTAINING MONOOXYGENASE"/>
    <property type="match status" value="1"/>
</dbReference>
<dbReference type="InterPro" id="IPR036291">
    <property type="entry name" value="NAD(P)-bd_dom_sf"/>
</dbReference>
<dbReference type="InterPro" id="IPR050982">
    <property type="entry name" value="Auxin_biosynth/cation_transpt"/>
</dbReference>
<dbReference type="PRINTS" id="PR00469">
    <property type="entry name" value="PNDRDTASEII"/>
</dbReference>
<evidence type="ECO:0000313" key="2">
    <source>
        <dbReference type="EMBL" id="GAA3700738.1"/>
    </source>
</evidence>
<organism evidence="2 3">
    <name type="scientific">Microlunatus aurantiacus</name>
    <dbReference type="NCBI Taxonomy" id="446786"/>
    <lineage>
        <taxon>Bacteria</taxon>
        <taxon>Bacillati</taxon>
        <taxon>Actinomycetota</taxon>
        <taxon>Actinomycetes</taxon>
        <taxon>Propionibacteriales</taxon>
        <taxon>Propionibacteriaceae</taxon>
        <taxon>Microlunatus</taxon>
    </lineage>
</organism>
<evidence type="ECO:0000256" key="1">
    <source>
        <dbReference type="ARBA" id="ARBA00023002"/>
    </source>
</evidence>
<dbReference type="PIRSF" id="PIRSF000332">
    <property type="entry name" value="FMO"/>
    <property type="match status" value="1"/>
</dbReference>
<gene>
    <name evidence="2" type="ORF">GCM10022204_16910</name>
</gene>
<comment type="caution">
    <text evidence="2">The sequence shown here is derived from an EMBL/GenBank/DDBJ whole genome shotgun (WGS) entry which is preliminary data.</text>
</comment>
<keyword evidence="1" id="KW-0560">Oxidoreductase</keyword>
<dbReference type="Pfam" id="PF13738">
    <property type="entry name" value="Pyr_redox_3"/>
    <property type="match status" value="1"/>
</dbReference>
<keyword evidence="3" id="KW-1185">Reference proteome</keyword>
<dbReference type="RefSeq" id="WP_344811884.1">
    <property type="nucleotide sequence ID" value="NZ_BAAAYX010000004.1"/>
</dbReference>
<evidence type="ECO:0000313" key="3">
    <source>
        <dbReference type="Proteomes" id="UP001500051"/>
    </source>
</evidence>
<proteinExistence type="predicted"/>
<dbReference type="InterPro" id="IPR000960">
    <property type="entry name" value="Flavin_mOase"/>
</dbReference>
<accession>A0ABP7D7R6</accession>
<dbReference type="InterPro" id="IPR036188">
    <property type="entry name" value="FAD/NAD-bd_sf"/>
</dbReference>
<dbReference type="SUPFAM" id="SSF51735">
    <property type="entry name" value="NAD(P)-binding Rossmann-fold domains"/>
    <property type="match status" value="1"/>
</dbReference>
<protein>
    <submittedName>
        <fullName evidence="2">NAD(P)/FAD-dependent oxidoreductase</fullName>
    </submittedName>
</protein>
<reference evidence="3" key="1">
    <citation type="journal article" date="2019" name="Int. J. Syst. Evol. Microbiol.">
        <title>The Global Catalogue of Microorganisms (GCM) 10K type strain sequencing project: providing services to taxonomists for standard genome sequencing and annotation.</title>
        <authorList>
            <consortium name="The Broad Institute Genomics Platform"/>
            <consortium name="The Broad Institute Genome Sequencing Center for Infectious Disease"/>
            <person name="Wu L."/>
            <person name="Ma J."/>
        </authorList>
    </citation>
    <scope>NUCLEOTIDE SEQUENCE [LARGE SCALE GENOMIC DNA]</scope>
    <source>
        <strain evidence="3">JCM 16548</strain>
    </source>
</reference>
<sequence length="372" mass="39153">MSETVIIGGGAAGLATAARLRERGLPYRLIDAGDAVGSSWRDRYDSLKLHTARWLSGLPGKPIPKAYGPWVRRDDLVRYLQDYATELDLRPELGVTATRVEADGPGWRVDTSAGPLSADAVVVASGYSHTPYVPDWPGRDGFAGPVVHSSAYREPSAYAGRRVLVVGSGNSAGDLVTDLVGVAGEVIMAVRTPPNIVRRDTAGVPSQLLGIASDPLPPVIKNPLTGLLRRVTVPDLTPYGLPAPTKDGFSQFERSRTVPILDCGFVDAVTSGRVLVVPAVTGFGDGTVRLADGQELGVDVVLAATGYRTGLPPLVGHLGVLDDRGMPLVSGGRTLPQAPRLHFLGITVELTGLLREIRIESAQIARALAGSA</sequence>
<dbReference type="Proteomes" id="UP001500051">
    <property type="component" value="Unassembled WGS sequence"/>
</dbReference>
<dbReference type="PANTHER" id="PTHR43539">
    <property type="entry name" value="FLAVIN-BINDING MONOOXYGENASE-LIKE PROTEIN (AFU_ORTHOLOGUE AFUA_4G09220)"/>
    <property type="match status" value="1"/>
</dbReference>
<dbReference type="EMBL" id="BAAAYX010000004">
    <property type="protein sequence ID" value="GAA3700738.1"/>
    <property type="molecule type" value="Genomic_DNA"/>
</dbReference>
<name>A0ABP7D7R6_9ACTN</name>
<dbReference type="SUPFAM" id="SSF51905">
    <property type="entry name" value="FAD/NAD(P)-binding domain"/>
    <property type="match status" value="1"/>
</dbReference>
<dbReference type="Gene3D" id="3.50.50.60">
    <property type="entry name" value="FAD/NAD(P)-binding domain"/>
    <property type="match status" value="1"/>
</dbReference>